<dbReference type="EMBL" id="WUYX01000069">
    <property type="protein sequence ID" value="MXV64007.1"/>
    <property type="molecule type" value="Genomic_DNA"/>
</dbReference>
<comment type="caution">
    <text evidence="3">The sequence shown here is derived from an EMBL/GenBank/DDBJ whole genome shotgun (WGS) entry which is preliminary data.</text>
</comment>
<name>A0A6B0VSI2_9EURY</name>
<dbReference type="Pfam" id="PF01584">
    <property type="entry name" value="CheW"/>
    <property type="match status" value="1"/>
</dbReference>
<reference evidence="3 4" key="1">
    <citation type="submission" date="2020-01" db="EMBL/GenBank/DDBJ databases">
        <title>Natronorubrum sp. JWXQ-INN 674 isolated from Inner Mongolia Autonomous Region of China.</title>
        <authorList>
            <person name="Xue Q."/>
        </authorList>
    </citation>
    <scope>NUCLEOTIDE SEQUENCE [LARGE SCALE GENOMIC DNA]</scope>
    <source>
        <strain evidence="3 4">JWXQ-INN-674</strain>
    </source>
</reference>
<keyword evidence="4" id="KW-1185">Reference proteome</keyword>
<dbReference type="Proteomes" id="UP000434101">
    <property type="component" value="Unassembled WGS sequence"/>
</dbReference>
<feature type="compositionally biased region" description="Polar residues" evidence="1">
    <location>
        <begin position="204"/>
        <end position="216"/>
    </location>
</feature>
<dbReference type="PANTHER" id="PTHR22617:SF23">
    <property type="entry name" value="CHEMOTAXIS PROTEIN CHEW"/>
    <property type="match status" value="1"/>
</dbReference>
<dbReference type="Gene3D" id="2.40.50.180">
    <property type="entry name" value="CheA-289, Domain 4"/>
    <property type="match status" value="1"/>
</dbReference>
<dbReference type="InterPro" id="IPR036061">
    <property type="entry name" value="CheW-like_dom_sf"/>
</dbReference>
<dbReference type="PROSITE" id="PS50851">
    <property type="entry name" value="CHEW"/>
    <property type="match status" value="1"/>
</dbReference>
<dbReference type="OrthoDB" id="115049at2157"/>
<dbReference type="RefSeq" id="WP_160066923.1">
    <property type="nucleotide sequence ID" value="NZ_WUYX01000069.1"/>
</dbReference>
<evidence type="ECO:0000256" key="1">
    <source>
        <dbReference type="SAM" id="MobiDB-lite"/>
    </source>
</evidence>
<evidence type="ECO:0000313" key="4">
    <source>
        <dbReference type="Proteomes" id="UP000434101"/>
    </source>
</evidence>
<proteinExistence type="predicted"/>
<feature type="region of interest" description="Disordered" evidence="1">
    <location>
        <begin position="168"/>
        <end position="253"/>
    </location>
</feature>
<dbReference type="SMART" id="SM00260">
    <property type="entry name" value="CheW"/>
    <property type="match status" value="1"/>
</dbReference>
<evidence type="ECO:0000313" key="3">
    <source>
        <dbReference type="EMBL" id="MXV64007.1"/>
    </source>
</evidence>
<dbReference type="SUPFAM" id="SSF50341">
    <property type="entry name" value="CheW-like"/>
    <property type="match status" value="1"/>
</dbReference>
<sequence length="274" mass="29259">MAPDLSEKLLGIDIGEADDRTRRDADDADEEHEELERFVYFGVGEHRLAVPVDAVRTLAERPDELTRVPRAPAAIEGMVDLRGEVTAVIEPSVHFPVTEPGRRDGREQLLVLDRPADRQSAALRVDDVIGVESVPESDILDEAALDEQPLSAEPLEHPLVAGIIKQERDPEPELESEFGDVGATNEARIETASGGDASSGGGMTLSSPRGPSQADSGSADGETFELGADDAEAADDGESTAAESEETASTREVVIEATPLIDVERFLLASGQRE</sequence>
<protein>
    <submittedName>
        <fullName evidence="3">Chemotaxis protein CheW</fullName>
    </submittedName>
</protein>
<dbReference type="PANTHER" id="PTHR22617">
    <property type="entry name" value="CHEMOTAXIS SENSOR HISTIDINE KINASE-RELATED"/>
    <property type="match status" value="1"/>
</dbReference>
<dbReference type="AlphaFoldDB" id="A0A6B0VSI2"/>
<accession>A0A6B0VSI2</accession>
<dbReference type="InterPro" id="IPR002545">
    <property type="entry name" value="CheW-lke_dom"/>
</dbReference>
<dbReference type="GO" id="GO:0005829">
    <property type="term" value="C:cytosol"/>
    <property type="evidence" value="ECO:0007669"/>
    <property type="project" value="TreeGrafter"/>
</dbReference>
<feature type="compositionally biased region" description="Acidic residues" evidence="1">
    <location>
        <begin position="227"/>
        <end position="246"/>
    </location>
</feature>
<dbReference type="GO" id="GO:0007165">
    <property type="term" value="P:signal transduction"/>
    <property type="evidence" value="ECO:0007669"/>
    <property type="project" value="InterPro"/>
</dbReference>
<dbReference type="GO" id="GO:0006935">
    <property type="term" value="P:chemotaxis"/>
    <property type="evidence" value="ECO:0007669"/>
    <property type="project" value="InterPro"/>
</dbReference>
<organism evidence="3 4">
    <name type="scientific">Natronorubrum halalkaliphilum</name>
    <dbReference type="NCBI Taxonomy" id="2691917"/>
    <lineage>
        <taxon>Archaea</taxon>
        <taxon>Methanobacteriati</taxon>
        <taxon>Methanobacteriota</taxon>
        <taxon>Stenosarchaea group</taxon>
        <taxon>Halobacteria</taxon>
        <taxon>Halobacteriales</taxon>
        <taxon>Natrialbaceae</taxon>
        <taxon>Natronorubrum</taxon>
    </lineage>
</organism>
<feature type="domain" description="CheW-like" evidence="2">
    <location>
        <begin position="35"/>
        <end position="187"/>
    </location>
</feature>
<dbReference type="InterPro" id="IPR039315">
    <property type="entry name" value="CheW"/>
</dbReference>
<dbReference type="Gene3D" id="2.30.30.40">
    <property type="entry name" value="SH3 Domains"/>
    <property type="match status" value="1"/>
</dbReference>
<feature type="region of interest" description="Disordered" evidence="1">
    <location>
        <begin position="1"/>
        <end position="31"/>
    </location>
</feature>
<gene>
    <name evidence="3" type="ORF">GS429_18450</name>
</gene>
<evidence type="ECO:0000259" key="2">
    <source>
        <dbReference type="PROSITE" id="PS50851"/>
    </source>
</evidence>